<protein>
    <submittedName>
        <fullName evidence="2">Uncharacterized protein</fullName>
    </submittedName>
</protein>
<reference evidence="2" key="1">
    <citation type="submission" date="2022-06" db="EMBL/GenBank/DDBJ databases">
        <title>Complete genome sequences of two strains of the flax pathogen Septoria linicola.</title>
        <authorList>
            <person name="Lapalu N."/>
            <person name="Simon A."/>
            <person name="Demenou B."/>
            <person name="Paumier D."/>
            <person name="Guillot M.-P."/>
            <person name="Gout L."/>
            <person name="Valade R."/>
        </authorList>
    </citation>
    <scope>NUCLEOTIDE SEQUENCE</scope>
    <source>
        <strain evidence="2">SE15195</strain>
    </source>
</reference>
<feature type="compositionally biased region" description="Low complexity" evidence="1">
    <location>
        <begin position="31"/>
        <end position="41"/>
    </location>
</feature>
<organism evidence="2 3">
    <name type="scientific">Septoria linicola</name>
    <dbReference type="NCBI Taxonomy" id="215465"/>
    <lineage>
        <taxon>Eukaryota</taxon>
        <taxon>Fungi</taxon>
        <taxon>Dikarya</taxon>
        <taxon>Ascomycota</taxon>
        <taxon>Pezizomycotina</taxon>
        <taxon>Dothideomycetes</taxon>
        <taxon>Dothideomycetidae</taxon>
        <taxon>Mycosphaerellales</taxon>
        <taxon>Mycosphaerellaceae</taxon>
        <taxon>Septoria</taxon>
    </lineage>
</organism>
<proteinExistence type="predicted"/>
<dbReference type="Proteomes" id="UP001056384">
    <property type="component" value="Chromosome 2"/>
</dbReference>
<evidence type="ECO:0000256" key="1">
    <source>
        <dbReference type="SAM" id="MobiDB-lite"/>
    </source>
</evidence>
<keyword evidence="3" id="KW-1185">Reference proteome</keyword>
<name>A0A9Q9AJ05_9PEZI</name>
<dbReference type="AlphaFoldDB" id="A0A9Q9AJ05"/>
<accession>A0A9Q9AJ05</accession>
<dbReference type="EMBL" id="CP099419">
    <property type="protein sequence ID" value="USW50254.1"/>
    <property type="molecule type" value="Genomic_DNA"/>
</dbReference>
<feature type="region of interest" description="Disordered" evidence="1">
    <location>
        <begin position="1"/>
        <end position="52"/>
    </location>
</feature>
<sequence>MALPAGADEVPTLAPEDVGPANAGSQEDTVSQENVSSSENVGAPENGASSAERGVIARSAEAGLEKRVGGVAILLIKVIGGQLFAGAAKAGIDIAKAKLEPDGSQFKDFEEARRAFTPEMVKDLYEKKGDPKVRGMACFNGPYAWTAGSHYEGPANIKF</sequence>
<evidence type="ECO:0000313" key="2">
    <source>
        <dbReference type="EMBL" id="USW50254.1"/>
    </source>
</evidence>
<evidence type="ECO:0000313" key="3">
    <source>
        <dbReference type="Proteomes" id="UP001056384"/>
    </source>
</evidence>
<gene>
    <name evidence="2" type="ORF">Slin15195_G035730</name>
</gene>